<proteinExistence type="predicted"/>
<evidence type="ECO:0000313" key="1">
    <source>
        <dbReference type="EMBL" id="CBI24908.3"/>
    </source>
</evidence>
<keyword evidence="2" id="KW-1185">Reference proteome</keyword>
<evidence type="ECO:0000313" key="2">
    <source>
        <dbReference type="Proteomes" id="UP000009183"/>
    </source>
</evidence>
<dbReference type="Proteomes" id="UP000009183">
    <property type="component" value="Chromosome 13"/>
</dbReference>
<organism evidence="1 2">
    <name type="scientific">Vitis vinifera</name>
    <name type="common">Grape</name>
    <dbReference type="NCBI Taxonomy" id="29760"/>
    <lineage>
        <taxon>Eukaryota</taxon>
        <taxon>Viridiplantae</taxon>
        <taxon>Streptophyta</taxon>
        <taxon>Embryophyta</taxon>
        <taxon>Tracheophyta</taxon>
        <taxon>Spermatophyta</taxon>
        <taxon>Magnoliopsida</taxon>
        <taxon>eudicotyledons</taxon>
        <taxon>Gunneridae</taxon>
        <taxon>Pentapetalae</taxon>
        <taxon>rosids</taxon>
        <taxon>Vitales</taxon>
        <taxon>Vitaceae</taxon>
        <taxon>Viteae</taxon>
        <taxon>Vitis</taxon>
    </lineage>
</organism>
<sequence>MKTSKRMRRTVIWLRTFRLMRSLISADFYTLLPIFLGNQNHLTWKVAYSYHKVLLGFVEPSFV</sequence>
<dbReference type="InParanoid" id="D7T327"/>
<reference evidence="2" key="1">
    <citation type="journal article" date="2007" name="Nature">
        <title>The grapevine genome sequence suggests ancestral hexaploidization in major angiosperm phyla.</title>
        <authorList>
            <consortium name="The French-Italian Public Consortium for Grapevine Genome Characterization."/>
            <person name="Jaillon O."/>
            <person name="Aury J.-M."/>
            <person name="Noel B."/>
            <person name="Policriti A."/>
            <person name="Clepet C."/>
            <person name="Casagrande A."/>
            <person name="Choisne N."/>
            <person name="Aubourg S."/>
            <person name="Vitulo N."/>
            <person name="Jubin C."/>
            <person name="Vezzi A."/>
            <person name="Legeai F."/>
            <person name="Hugueney P."/>
            <person name="Dasilva C."/>
            <person name="Horner D."/>
            <person name="Mica E."/>
            <person name="Jublot D."/>
            <person name="Poulain J."/>
            <person name="Bruyere C."/>
            <person name="Billault A."/>
            <person name="Segurens B."/>
            <person name="Gouyvenoux M."/>
            <person name="Ugarte E."/>
            <person name="Cattonaro F."/>
            <person name="Anthouard V."/>
            <person name="Vico V."/>
            <person name="Del Fabbro C."/>
            <person name="Alaux M."/>
            <person name="Di Gaspero G."/>
            <person name="Dumas V."/>
            <person name="Felice N."/>
            <person name="Paillard S."/>
            <person name="Juman I."/>
            <person name="Moroldo M."/>
            <person name="Scalabrin S."/>
            <person name="Canaguier A."/>
            <person name="Le Clainche I."/>
            <person name="Malacrida G."/>
            <person name="Durand E."/>
            <person name="Pesole G."/>
            <person name="Laucou V."/>
            <person name="Chatelet P."/>
            <person name="Merdinoglu D."/>
            <person name="Delledonne M."/>
            <person name="Pezzotti M."/>
            <person name="Lecharny A."/>
            <person name="Scarpelli C."/>
            <person name="Artiguenave F."/>
            <person name="Pe M.E."/>
            <person name="Valle G."/>
            <person name="Morgante M."/>
            <person name="Caboche M."/>
            <person name="Adam-Blondon A.-F."/>
            <person name="Weissenbach J."/>
            <person name="Quetier F."/>
            <person name="Wincker P."/>
        </authorList>
    </citation>
    <scope>NUCLEOTIDE SEQUENCE [LARGE SCALE GENOMIC DNA]</scope>
    <source>
        <strain evidence="2">cv. Pinot noir / PN40024</strain>
    </source>
</reference>
<name>D7T327_VITVI</name>
<dbReference type="AlphaFoldDB" id="D7T327"/>
<accession>D7T327</accession>
<dbReference type="HOGENOM" id="CLU_2890355_0_0_1"/>
<protein>
    <submittedName>
        <fullName evidence="1">Uncharacterized protein</fullName>
    </submittedName>
</protein>
<gene>
    <name evidence="1" type="ordered locus">VIT_13s0064g00710</name>
</gene>
<dbReference type="PaxDb" id="29760-VIT_13s0064g00710.t01"/>
<dbReference type="EMBL" id="FN595509">
    <property type="protein sequence ID" value="CBI24908.3"/>
    <property type="molecule type" value="Genomic_DNA"/>
</dbReference>